<dbReference type="InterPro" id="IPR052343">
    <property type="entry name" value="Retrotransposon-Effector_Assoc"/>
</dbReference>
<proteinExistence type="predicted"/>
<dbReference type="AlphaFoldDB" id="A0AAW2XUR0"/>
<feature type="domain" description="Reverse transcriptase" evidence="1">
    <location>
        <begin position="89"/>
        <end position="235"/>
    </location>
</feature>
<dbReference type="CDD" id="cd01650">
    <property type="entry name" value="RT_nLTR_like"/>
    <property type="match status" value="1"/>
</dbReference>
<dbReference type="Pfam" id="PF00078">
    <property type="entry name" value="RVT_1"/>
    <property type="match status" value="1"/>
</dbReference>
<name>A0AAW2XUR0_9LAMI</name>
<dbReference type="PANTHER" id="PTHR46890:SF48">
    <property type="entry name" value="RNA-DIRECTED DNA POLYMERASE"/>
    <property type="match status" value="1"/>
</dbReference>
<sequence>MVEVLKGMTERVTDDMNGALIQPFSSEEVKLAISQMYPYKSPNPDGMSLVVYKKYWHIVGLEVVSFVLNFLKHGCFDDQFHYTYIVLIPKCDSPKCMSHFRPISLCNITYKIASEMLANRLKPILPFIISESQSDFLPSRLISDNVLVAYELNHYLAEKTWGSVGHATLKLDLSKAYDRVEWTFLERVLVHLGFHPRFTSLILLCVFTVSYSIILDCQKFDYFHPCRGLRQGDPLCAEALSSEFIKYLFLLCAEALSSEPPAV</sequence>
<reference evidence="2" key="1">
    <citation type="submission" date="2020-06" db="EMBL/GenBank/DDBJ databases">
        <authorList>
            <person name="Li T."/>
            <person name="Hu X."/>
            <person name="Zhang T."/>
            <person name="Song X."/>
            <person name="Zhang H."/>
            <person name="Dai N."/>
            <person name="Sheng W."/>
            <person name="Hou X."/>
            <person name="Wei L."/>
        </authorList>
    </citation>
    <scope>NUCLEOTIDE SEQUENCE</scope>
    <source>
        <strain evidence="2">KEN1</strain>
        <tissue evidence="2">Leaf</tissue>
    </source>
</reference>
<evidence type="ECO:0000313" key="2">
    <source>
        <dbReference type="EMBL" id="KAL0457864.1"/>
    </source>
</evidence>
<dbReference type="PANTHER" id="PTHR46890">
    <property type="entry name" value="NON-LTR RETROLELEMENT REVERSE TRANSCRIPTASE-LIKE PROTEIN-RELATED"/>
    <property type="match status" value="1"/>
</dbReference>
<evidence type="ECO:0000259" key="1">
    <source>
        <dbReference type="Pfam" id="PF00078"/>
    </source>
</evidence>
<dbReference type="EMBL" id="JACGWN010000002">
    <property type="protein sequence ID" value="KAL0457864.1"/>
    <property type="molecule type" value="Genomic_DNA"/>
</dbReference>
<dbReference type="SUPFAM" id="SSF56672">
    <property type="entry name" value="DNA/RNA polymerases"/>
    <property type="match status" value="1"/>
</dbReference>
<dbReference type="InterPro" id="IPR000477">
    <property type="entry name" value="RT_dom"/>
</dbReference>
<reference evidence="2" key="2">
    <citation type="journal article" date="2024" name="Plant">
        <title>Genomic evolution and insights into agronomic trait innovations of Sesamum species.</title>
        <authorList>
            <person name="Miao H."/>
            <person name="Wang L."/>
            <person name="Qu L."/>
            <person name="Liu H."/>
            <person name="Sun Y."/>
            <person name="Le M."/>
            <person name="Wang Q."/>
            <person name="Wei S."/>
            <person name="Zheng Y."/>
            <person name="Lin W."/>
            <person name="Duan Y."/>
            <person name="Cao H."/>
            <person name="Xiong S."/>
            <person name="Wang X."/>
            <person name="Wei L."/>
            <person name="Li C."/>
            <person name="Ma Q."/>
            <person name="Ju M."/>
            <person name="Zhao R."/>
            <person name="Li G."/>
            <person name="Mu C."/>
            <person name="Tian Q."/>
            <person name="Mei H."/>
            <person name="Zhang T."/>
            <person name="Gao T."/>
            <person name="Zhang H."/>
        </authorList>
    </citation>
    <scope>NUCLEOTIDE SEQUENCE</scope>
    <source>
        <strain evidence="2">KEN1</strain>
    </source>
</reference>
<dbReference type="InterPro" id="IPR043502">
    <property type="entry name" value="DNA/RNA_pol_sf"/>
</dbReference>
<accession>A0AAW2XUR0</accession>
<comment type="caution">
    <text evidence="2">The sequence shown here is derived from an EMBL/GenBank/DDBJ whole genome shotgun (WGS) entry which is preliminary data.</text>
</comment>
<gene>
    <name evidence="2" type="ORF">Slati_0413600</name>
</gene>
<organism evidence="2">
    <name type="scientific">Sesamum latifolium</name>
    <dbReference type="NCBI Taxonomy" id="2727402"/>
    <lineage>
        <taxon>Eukaryota</taxon>
        <taxon>Viridiplantae</taxon>
        <taxon>Streptophyta</taxon>
        <taxon>Embryophyta</taxon>
        <taxon>Tracheophyta</taxon>
        <taxon>Spermatophyta</taxon>
        <taxon>Magnoliopsida</taxon>
        <taxon>eudicotyledons</taxon>
        <taxon>Gunneridae</taxon>
        <taxon>Pentapetalae</taxon>
        <taxon>asterids</taxon>
        <taxon>lamiids</taxon>
        <taxon>Lamiales</taxon>
        <taxon>Pedaliaceae</taxon>
        <taxon>Sesamum</taxon>
    </lineage>
</organism>
<protein>
    <recommendedName>
        <fullName evidence="1">Reverse transcriptase domain-containing protein</fullName>
    </recommendedName>
</protein>